<dbReference type="InterPro" id="IPR022687">
    <property type="entry name" value="HTH_DTXR"/>
</dbReference>
<dbReference type="InterPro" id="IPR007167">
    <property type="entry name" value="Fe-transptr_FeoA-like"/>
</dbReference>
<evidence type="ECO:0000256" key="1">
    <source>
        <dbReference type="ARBA" id="ARBA00004496"/>
    </source>
</evidence>
<dbReference type="GO" id="GO:0046914">
    <property type="term" value="F:transition metal ion binding"/>
    <property type="evidence" value="ECO:0007669"/>
    <property type="project" value="InterPro"/>
</dbReference>
<evidence type="ECO:0000256" key="10">
    <source>
        <dbReference type="ARBA" id="ARBA00023211"/>
    </source>
</evidence>
<comment type="subcellular location">
    <subcellularLocation>
        <location evidence="1">Cytoplasm</location>
    </subcellularLocation>
</comment>
<dbReference type="InterPro" id="IPR036390">
    <property type="entry name" value="WH_DNA-bd_sf"/>
</dbReference>
<dbReference type="Pfam" id="PF02742">
    <property type="entry name" value="Fe_dep_repr_C"/>
    <property type="match status" value="1"/>
</dbReference>
<keyword evidence="6" id="KW-0805">Transcription regulation</keyword>
<dbReference type="PANTHER" id="PTHR33238:SF11">
    <property type="entry name" value="TRANSCRIPTIONAL REGULATOR MNTR"/>
    <property type="match status" value="1"/>
</dbReference>
<evidence type="ECO:0000313" key="13">
    <source>
        <dbReference type="EMBL" id="SIO04281.1"/>
    </source>
</evidence>
<gene>
    <name evidence="13" type="ORF">SAMN05878443_1101</name>
</gene>
<evidence type="ECO:0000256" key="7">
    <source>
        <dbReference type="ARBA" id="ARBA00023125"/>
    </source>
</evidence>
<dbReference type="Gene3D" id="2.30.30.90">
    <property type="match status" value="1"/>
</dbReference>
<dbReference type="GO" id="GO:0046983">
    <property type="term" value="F:protein dimerization activity"/>
    <property type="evidence" value="ECO:0007669"/>
    <property type="project" value="InterPro"/>
</dbReference>
<dbReference type="InterPro" id="IPR036388">
    <property type="entry name" value="WH-like_DNA-bd_sf"/>
</dbReference>
<evidence type="ECO:0000256" key="4">
    <source>
        <dbReference type="ARBA" id="ARBA00022490"/>
    </source>
</evidence>
<dbReference type="STRING" id="28230.SAMN05878443_1101"/>
<sequence>MTPNKEDYLKMIYELGGTTKKVTNKQLVSGLKVSAASVSEMITKLLKEGFVKHIPYHGIHLTEEGLQKASTLVRKHRLWEVFLVNHLGYAWNEVHQEAEVLEHVTSIELARHLDKYLDFPTVCPHGGMIPTEKEIVYEKILPTLADKQVYDVVKIKRVTDEKELLDYLASLEVDIGDVFKIIDIGAYEGPITLETEGKQLVVSYKAAENIFIEVV</sequence>
<dbReference type="EMBL" id="FSRN01000001">
    <property type="protein sequence ID" value="SIO04281.1"/>
    <property type="molecule type" value="Genomic_DNA"/>
</dbReference>
<evidence type="ECO:0000313" key="14">
    <source>
        <dbReference type="Proteomes" id="UP000184758"/>
    </source>
</evidence>
<evidence type="ECO:0000256" key="9">
    <source>
        <dbReference type="ARBA" id="ARBA00023163"/>
    </source>
</evidence>
<proteinExistence type="inferred from homology"/>
<keyword evidence="5" id="KW-0678">Repressor</keyword>
<keyword evidence="10" id="KW-0464">Manganese</keyword>
<dbReference type="InterPro" id="IPR036421">
    <property type="entry name" value="Fe_dep_repressor_sf"/>
</dbReference>
<dbReference type="SMART" id="SM00529">
    <property type="entry name" value="HTH_DTXR"/>
    <property type="match status" value="1"/>
</dbReference>
<dbReference type="InterPro" id="IPR022689">
    <property type="entry name" value="Iron_dep_repressor"/>
</dbReference>
<evidence type="ECO:0000256" key="6">
    <source>
        <dbReference type="ARBA" id="ARBA00023015"/>
    </source>
</evidence>
<dbReference type="InterPro" id="IPR038157">
    <property type="entry name" value="FeoA_core_dom"/>
</dbReference>
<dbReference type="InterPro" id="IPR001367">
    <property type="entry name" value="Fe_dep_repressor"/>
</dbReference>
<evidence type="ECO:0000256" key="5">
    <source>
        <dbReference type="ARBA" id="ARBA00022491"/>
    </source>
</evidence>
<dbReference type="InterPro" id="IPR050536">
    <property type="entry name" value="DtxR_MntR_Metal-Reg"/>
</dbReference>
<keyword evidence="9" id="KW-0804">Transcription</keyword>
<protein>
    <recommendedName>
        <fullName evidence="11">Manganese transport regulator</fullName>
    </recommendedName>
</protein>
<dbReference type="GO" id="GO:0005737">
    <property type="term" value="C:cytoplasm"/>
    <property type="evidence" value="ECO:0007669"/>
    <property type="project" value="UniProtKB-SubCell"/>
</dbReference>
<dbReference type="PROSITE" id="PS50944">
    <property type="entry name" value="HTH_DTXR"/>
    <property type="match status" value="1"/>
</dbReference>
<evidence type="ECO:0000256" key="2">
    <source>
        <dbReference type="ARBA" id="ARBA00007871"/>
    </source>
</evidence>
<dbReference type="GO" id="GO:0003677">
    <property type="term" value="F:DNA binding"/>
    <property type="evidence" value="ECO:0007669"/>
    <property type="project" value="UniProtKB-KW"/>
</dbReference>
<evidence type="ECO:0000256" key="11">
    <source>
        <dbReference type="ARBA" id="ARBA00032593"/>
    </source>
</evidence>
<dbReference type="Pfam" id="PF04023">
    <property type="entry name" value="FeoA"/>
    <property type="match status" value="1"/>
</dbReference>
<dbReference type="SUPFAM" id="SSF47979">
    <property type="entry name" value="Iron-dependent repressor protein, dimerization domain"/>
    <property type="match status" value="1"/>
</dbReference>
<accession>A0A1N6GA07</accession>
<keyword evidence="4" id="KW-0963">Cytoplasm</keyword>
<feature type="domain" description="HTH dtxR-type" evidence="12">
    <location>
        <begin position="1"/>
        <end position="62"/>
    </location>
</feature>
<evidence type="ECO:0000256" key="3">
    <source>
        <dbReference type="ARBA" id="ARBA00011738"/>
    </source>
</evidence>
<dbReference type="PANTHER" id="PTHR33238">
    <property type="entry name" value="IRON (METAL) DEPENDENT REPRESSOR, DTXR FAMILY"/>
    <property type="match status" value="1"/>
</dbReference>
<dbReference type="eggNOG" id="COG1321">
    <property type="taxonomic scope" value="Bacteria"/>
</dbReference>
<reference evidence="14" key="1">
    <citation type="submission" date="2016-11" db="EMBL/GenBank/DDBJ databases">
        <authorList>
            <person name="Varghese N."/>
            <person name="Submissions S."/>
        </authorList>
    </citation>
    <scope>NUCLEOTIDE SEQUENCE [LARGE SCALE GENOMIC DNA]</scope>
    <source>
        <strain evidence="14">313</strain>
    </source>
</reference>
<dbReference type="SUPFAM" id="SSF46785">
    <property type="entry name" value="Winged helix' DNA-binding domain"/>
    <property type="match status" value="1"/>
</dbReference>
<comment type="similarity">
    <text evidence="2">Belongs to the DtxR/MntR family.</text>
</comment>
<evidence type="ECO:0000259" key="12">
    <source>
        <dbReference type="PROSITE" id="PS50944"/>
    </source>
</evidence>
<dbReference type="OrthoDB" id="9791355at2"/>
<keyword evidence="8" id="KW-0010">Activator</keyword>
<dbReference type="AlphaFoldDB" id="A0A1N6GA07"/>
<dbReference type="RefSeq" id="WP_034547970.1">
    <property type="nucleotide sequence ID" value="NZ_FSRN01000001.1"/>
</dbReference>
<dbReference type="Gene3D" id="1.10.10.10">
    <property type="entry name" value="Winged helix-like DNA-binding domain superfamily/Winged helix DNA-binding domain"/>
    <property type="match status" value="1"/>
</dbReference>
<dbReference type="Proteomes" id="UP000184758">
    <property type="component" value="Unassembled WGS sequence"/>
</dbReference>
<keyword evidence="14" id="KW-1185">Reference proteome</keyword>
<evidence type="ECO:0000256" key="8">
    <source>
        <dbReference type="ARBA" id="ARBA00023159"/>
    </source>
</evidence>
<organism evidence="13 14">
    <name type="scientific">Carnobacterium alterfunditum</name>
    <dbReference type="NCBI Taxonomy" id="28230"/>
    <lineage>
        <taxon>Bacteria</taxon>
        <taxon>Bacillati</taxon>
        <taxon>Bacillota</taxon>
        <taxon>Bacilli</taxon>
        <taxon>Lactobacillales</taxon>
        <taxon>Carnobacteriaceae</taxon>
        <taxon>Carnobacterium</taxon>
    </lineage>
</organism>
<keyword evidence="7" id="KW-0238">DNA-binding</keyword>
<dbReference type="Pfam" id="PF01325">
    <property type="entry name" value="Fe_dep_repress"/>
    <property type="match status" value="1"/>
</dbReference>
<dbReference type="GO" id="GO:0003700">
    <property type="term" value="F:DNA-binding transcription factor activity"/>
    <property type="evidence" value="ECO:0007669"/>
    <property type="project" value="InterPro"/>
</dbReference>
<comment type="subunit">
    <text evidence="3">Homodimer.</text>
</comment>
<name>A0A1N6GA07_9LACT</name>